<proteinExistence type="predicted"/>
<evidence type="ECO:0000256" key="5">
    <source>
        <dbReference type="ARBA" id="ARBA00023242"/>
    </source>
</evidence>
<organism evidence="8 9">
    <name type="scientific">Paramuricea clavata</name>
    <name type="common">Red gorgonian</name>
    <name type="synonym">Violescent sea-whip</name>
    <dbReference type="NCBI Taxonomy" id="317549"/>
    <lineage>
        <taxon>Eukaryota</taxon>
        <taxon>Metazoa</taxon>
        <taxon>Cnidaria</taxon>
        <taxon>Anthozoa</taxon>
        <taxon>Octocorallia</taxon>
        <taxon>Malacalcyonacea</taxon>
        <taxon>Plexauridae</taxon>
        <taxon>Paramuricea</taxon>
    </lineage>
</organism>
<keyword evidence="3" id="KW-0863">Zinc-finger</keyword>
<dbReference type="GO" id="GO:0003964">
    <property type="term" value="F:RNA-directed DNA polymerase activity"/>
    <property type="evidence" value="ECO:0007669"/>
    <property type="project" value="UniProtKB-KW"/>
</dbReference>
<dbReference type="PANTHER" id="PTHR46481">
    <property type="entry name" value="ZINC FINGER BED DOMAIN-CONTAINING PROTEIN 4"/>
    <property type="match status" value="1"/>
</dbReference>
<keyword evidence="8" id="KW-0548">Nucleotidyltransferase</keyword>
<dbReference type="GO" id="GO:0005634">
    <property type="term" value="C:nucleus"/>
    <property type="evidence" value="ECO:0007669"/>
    <property type="project" value="UniProtKB-SubCell"/>
</dbReference>
<evidence type="ECO:0000256" key="3">
    <source>
        <dbReference type="ARBA" id="ARBA00022771"/>
    </source>
</evidence>
<sequence length="666" mass="75283">MSDDKVEVQVSVISSLSDYEESENSESESPPTEVRESSESSSKPENKTPSWFNKLKAPRPLDMARKSKIHANPPPVGKKRSQTTSTGKRNYDPKKVSPSERVREFPGEHLTVSSGKLFCKACQESLVLKKSVLVSHVKSTKHECSKQKLLQNQSSERDIADALAKHDGQTHRKGETLDEESKVYRVKVLMAFMKAGIPLEKLECQELRDLLQENGYRLTDARHMRDLVPFIHQQEQDNLKTELKGRDLSITFNGTSRLGEVLAVVVRFVYNWTIQERLVRLKFLTKNMNGEELARELITVLSIKLSLESHQLLAVMRDRASVNGAALNIVKIMYPNLLDVGCLSHMLNLVGERFKTPTLSLFIAHWIALFSHSYKVKALWKEATGRAMASYSKTCWWSRWELMNQVKVQFAFIEPFLQNNEDIGPATRAKLLEILSHPPSMKVELAAVIDLGEHFVKGTNSLEGDGYLVLSCYEEILKIRNAIRIEHYPNLQAIVRQAFPDNNDLQKQWVAYSIGCLQAGLDYFQNKLGNDSQLPVAAFKAARLFSPFKVNEIQPTAKDVDDLMAFPFLVDEIDHLKAELPAYLALAADVNADVNILEWWKNHSSPGSDSCLPLWSSAVQKVLLVQPSSATAERVFSMLNQSFGEQQQNALEDLVETTIMLQCNKR</sequence>
<comment type="subcellular location">
    <subcellularLocation>
        <location evidence="1">Nucleus</location>
    </subcellularLocation>
</comment>
<evidence type="ECO:0000313" key="9">
    <source>
        <dbReference type="Proteomes" id="UP001152795"/>
    </source>
</evidence>
<evidence type="ECO:0000256" key="2">
    <source>
        <dbReference type="ARBA" id="ARBA00022723"/>
    </source>
</evidence>
<evidence type="ECO:0000256" key="1">
    <source>
        <dbReference type="ARBA" id="ARBA00004123"/>
    </source>
</evidence>
<accession>A0A6S7GZC6</accession>
<comment type="caution">
    <text evidence="8">The sequence shown here is derived from an EMBL/GenBank/DDBJ whole genome shotgun (WGS) entry which is preliminary data.</text>
</comment>
<feature type="region of interest" description="Disordered" evidence="6">
    <location>
        <begin position="1"/>
        <end position="103"/>
    </location>
</feature>
<dbReference type="Proteomes" id="UP001152795">
    <property type="component" value="Unassembled WGS sequence"/>
</dbReference>
<dbReference type="PANTHER" id="PTHR46481:SF10">
    <property type="entry name" value="ZINC FINGER BED DOMAIN-CONTAINING PROTEIN 39"/>
    <property type="match status" value="1"/>
</dbReference>
<dbReference type="GO" id="GO:0046983">
    <property type="term" value="F:protein dimerization activity"/>
    <property type="evidence" value="ECO:0007669"/>
    <property type="project" value="InterPro"/>
</dbReference>
<dbReference type="SUPFAM" id="SSF53098">
    <property type="entry name" value="Ribonuclease H-like"/>
    <property type="match status" value="1"/>
</dbReference>
<keyword evidence="2" id="KW-0479">Metal-binding</keyword>
<gene>
    <name evidence="8" type="ORF">PACLA_8A000819</name>
</gene>
<dbReference type="InterPro" id="IPR012337">
    <property type="entry name" value="RNaseH-like_sf"/>
</dbReference>
<dbReference type="OrthoDB" id="5980003at2759"/>
<dbReference type="EMBL" id="CACRXK020002697">
    <property type="protein sequence ID" value="CAB3995602.1"/>
    <property type="molecule type" value="Genomic_DNA"/>
</dbReference>
<keyword evidence="9" id="KW-1185">Reference proteome</keyword>
<dbReference type="AlphaFoldDB" id="A0A6S7GZC6"/>
<evidence type="ECO:0000256" key="4">
    <source>
        <dbReference type="ARBA" id="ARBA00022833"/>
    </source>
</evidence>
<evidence type="ECO:0000313" key="8">
    <source>
        <dbReference type="EMBL" id="CAB3995602.1"/>
    </source>
</evidence>
<name>A0A6S7GZC6_PARCT</name>
<keyword evidence="8" id="KW-0695">RNA-directed DNA polymerase</keyword>
<reference evidence="8" key="1">
    <citation type="submission" date="2020-04" db="EMBL/GenBank/DDBJ databases">
        <authorList>
            <person name="Alioto T."/>
            <person name="Alioto T."/>
            <person name="Gomez Garrido J."/>
        </authorList>
    </citation>
    <scope>NUCLEOTIDE SEQUENCE</scope>
    <source>
        <strain evidence="8">A484AB</strain>
    </source>
</reference>
<feature type="domain" description="HAT C-terminal dimerisation" evidence="7">
    <location>
        <begin position="591"/>
        <end position="655"/>
    </location>
</feature>
<keyword evidence="5" id="KW-0539">Nucleus</keyword>
<dbReference type="GO" id="GO:0008270">
    <property type="term" value="F:zinc ion binding"/>
    <property type="evidence" value="ECO:0007669"/>
    <property type="project" value="UniProtKB-KW"/>
</dbReference>
<feature type="compositionally biased region" description="Basic and acidic residues" evidence="6">
    <location>
        <begin position="89"/>
        <end position="103"/>
    </location>
</feature>
<feature type="compositionally biased region" description="Basic and acidic residues" evidence="6">
    <location>
        <begin position="33"/>
        <end position="46"/>
    </location>
</feature>
<protein>
    <submittedName>
        <fullName evidence="8">RNA-directed DNA polymerase from transposon BS</fullName>
    </submittedName>
</protein>
<evidence type="ECO:0000259" key="7">
    <source>
        <dbReference type="Pfam" id="PF05699"/>
    </source>
</evidence>
<evidence type="ECO:0000256" key="6">
    <source>
        <dbReference type="SAM" id="MobiDB-lite"/>
    </source>
</evidence>
<keyword evidence="4" id="KW-0862">Zinc</keyword>
<dbReference type="InterPro" id="IPR052035">
    <property type="entry name" value="ZnF_BED_domain_contain"/>
</dbReference>
<keyword evidence="8" id="KW-0808">Transferase</keyword>
<dbReference type="InterPro" id="IPR008906">
    <property type="entry name" value="HATC_C_dom"/>
</dbReference>
<dbReference type="Pfam" id="PF05699">
    <property type="entry name" value="Dimer_Tnp_hAT"/>
    <property type="match status" value="1"/>
</dbReference>